<dbReference type="Gene3D" id="2.60.40.10">
    <property type="entry name" value="Immunoglobulins"/>
    <property type="match status" value="2"/>
</dbReference>
<protein>
    <recommendedName>
        <fullName evidence="12">Immunoglobulin domain-containing protein</fullName>
    </recommendedName>
</protein>
<feature type="chain" id="PRO_5035245300" description="Immunoglobulin domain-containing protein" evidence="11">
    <location>
        <begin position="22"/>
        <end position="232"/>
    </location>
</feature>
<evidence type="ECO:0000256" key="2">
    <source>
        <dbReference type="ARBA" id="ARBA00007810"/>
    </source>
</evidence>
<evidence type="ECO:0000256" key="8">
    <source>
        <dbReference type="ARBA" id="ARBA00023136"/>
    </source>
</evidence>
<comment type="subcellular location">
    <subcellularLocation>
        <location evidence="1">Membrane</location>
    </subcellularLocation>
</comment>
<dbReference type="Proteomes" id="UP000770717">
    <property type="component" value="Unassembled WGS sequence"/>
</dbReference>
<evidence type="ECO:0000256" key="1">
    <source>
        <dbReference type="ARBA" id="ARBA00004370"/>
    </source>
</evidence>
<evidence type="ECO:0000256" key="3">
    <source>
        <dbReference type="ARBA" id="ARBA00022692"/>
    </source>
</evidence>
<accession>A0A8J6BKV8</accession>
<evidence type="ECO:0000256" key="5">
    <source>
        <dbReference type="ARBA" id="ARBA00022737"/>
    </source>
</evidence>
<evidence type="ECO:0000256" key="7">
    <source>
        <dbReference type="ARBA" id="ARBA00022989"/>
    </source>
</evidence>
<dbReference type="Pfam" id="PF07686">
    <property type="entry name" value="V-set"/>
    <property type="match status" value="1"/>
</dbReference>
<dbReference type="GO" id="GO:0016020">
    <property type="term" value="C:membrane"/>
    <property type="evidence" value="ECO:0007669"/>
    <property type="project" value="UniProtKB-SubCell"/>
</dbReference>
<reference evidence="13" key="1">
    <citation type="thesis" date="2020" institute="ProQuest LLC" country="789 East Eisenhower Parkway, Ann Arbor, MI, USA">
        <title>Comparative Genomics and Chromosome Evolution.</title>
        <authorList>
            <person name="Mudd A.B."/>
        </authorList>
    </citation>
    <scope>NUCLEOTIDE SEQUENCE</scope>
    <source>
        <strain evidence="13">HN-11 Male</strain>
        <tissue evidence="13">Kidney and liver</tissue>
    </source>
</reference>
<dbReference type="InterPro" id="IPR003599">
    <property type="entry name" value="Ig_sub"/>
</dbReference>
<dbReference type="InterPro" id="IPR013783">
    <property type="entry name" value="Ig-like_fold"/>
</dbReference>
<comment type="similarity">
    <text evidence="2">Belongs to the nectin family.</text>
</comment>
<dbReference type="InterPro" id="IPR013162">
    <property type="entry name" value="CD80_C2-set"/>
</dbReference>
<evidence type="ECO:0000313" key="14">
    <source>
        <dbReference type="Proteomes" id="UP000770717"/>
    </source>
</evidence>
<keyword evidence="9" id="KW-1015">Disulfide bond</keyword>
<dbReference type="InterPro" id="IPR036179">
    <property type="entry name" value="Ig-like_dom_sf"/>
</dbReference>
<keyword evidence="5" id="KW-0677">Repeat</keyword>
<evidence type="ECO:0000256" key="4">
    <source>
        <dbReference type="ARBA" id="ARBA00022729"/>
    </source>
</evidence>
<evidence type="ECO:0000313" key="13">
    <source>
        <dbReference type="EMBL" id="KAG9464793.1"/>
    </source>
</evidence>
<dbReference type="GO" id="GO:0007156">
    <property type="term" value="P:homophilic cell adhesion via plasma membrane adhesion molecules"/>
    <property type="evidence" value="ECO:0007669"/>
    <property type="project" value="TreeGrafter"/>
</dbReference>
<keyword evidence="3" id="KW-0812">Transmembrane</keyword>
<evidence type="ECO:0000256" key="9">
    <source>
        <dbReference type="ARBA" id="ARBA00023157"/>
    </source>
</evidence>
<name>A0A8J6BKV8_ELECQ</name>
<keyword evidence="7" id="KW-1133">Transmembrane helix</keyword>
<feature type="signal peptide" evidence="11">
    <location>
        <begin position="1"/>
        <end position="21"/>
    </location>
</feature>
<dbReference type="InterPro" id="IPR013106">
    <property type="entry name" value="Ig_V-set"/>
</dbReference>
<keyword evidence="10" id="KW-0325">Glycoprotein</keyword>
<feature type="domain" description="Immunoglobulin" evidence="12">
    <location>
        <begin position="26"/>
        <end position="126"/>
    </location>
</feature>
<dbReference type="OrthoDB" id="9422141at2759"/>
<keyword evidence="6" id="KW-0130">Cell adhesion</keyword>
<evidence type="ECO:0000256" key="6">
    <source>
        <dbReference type="ARBA" id="ARBA00022889"/>
    </source>
</evidence>
<evidence type="ECO:0000259" key="12">
    <source>
        <dbReference type="SMART" id="SM00409"/>
    </source>
</evidence>
<keyword evidence="8" id="KW-0472">Membrane</keyword>
<dbReference type="SMART" id="SM00409">
    <property type="entry name" value="IG"/>
    <property type="match status" value="1"/>
</dbReference>
<proteinExistence type="inferred from homology"/>
<dbReference type="EMBL" id="WNTK01003889">
    <property type="protein sequence ID" value="KAG9464793.1"/>
    <property type="molecule type" value="Genomic_DNA"/>
</dbReference>
<sequence length="232" mass="25893">MRSLSWSSLLLLLCFLWSATCHVSVNGKVYAILGSNATIKCTDVTLAWIREITWQREVGGKTESFITYTTETGPRSLTWLASRVKFLADGSIEIPNVTLDDEGTYKQVITMLPSMVLECKIYLQVQVFPIIHVVPELDPVMVGCLEETVGICIARAAKPPAAIDWRTGDLAYSVEESETRHENGTVTTQSVLKMIPEWKINGINVTCIVLQEDAMSDIQTERTVTIRNIHCK</sequence>
<dbReference type="GO" id="GO:0007157">
    <property type="term" value="P:heterophilic cell-cell adhesion via plasma membrane cell adhesion molecules"/>
    <property type="evidence" value="ECO:0007669"/>
    <property type="project" value="TreeGrafter"/>
</dbReference>
<keyword evidence="4 11" id="KW-0732">Signal</keyword>
<evidence type="ECO:0000256" key="11">
    <source>
        <dbReference type="SAM" id="SignalP"/>
    </source>
</evidence>
<dbReference type="InterPro" id="IPR051427">
    <property type="entry name" value="Nectin/Nectin-like"/>
</dbReference>
<organism evidence="13 14">
    <name type="scientific">Eleutherodactylus coqui</name>
    <name type="common">Puerto Rican coqui</name>
    <dbReference type="NCBI Taxonomy" id="57060"/>
    <lineage>
        <taxon>Eukaryota</taxon>
        <taxon>Metazoa</taxon>
        <taxon>Chordata</taxon>
        <taxon>Craniata</taxon>
        <taxon>Vertebrata</taxon>
        <taxon>Euteleostomi</taxon>
        <taxon>Amphibia</taxon>
        <taxon>Batrachia</taxon>
        <taxon>Anura</taxon>
        <taxon>Neobatrachia</taxon>
        <taxon>Hyloidea</taxon>
        <taxon>Eleutherodactylidae</taxon>
        <taxon>Eleutherodactylinae</taxon>
        <taxon>Eleutherodactylus</taxon>
        <taxon>Eleutherodactylus</taxon>
    </lineage>
</organism>
<dbReference type="AlphaFoldDB" id="A0A8J6BKV8"/>
<dbReference type="PANTHER" id="PTHR23277:SF106">
    <property type="entry name" value="NECTIN-1 ISOFORM X1-RELATED"/>
    <property type="match status" value="1"/>
</dbReference>
<dbReference type="SUPFAM" id="SSF48726">
    <property type="entry name" value="Immunoglobulin"/>
    <property type="match status" value="2"/>
</dbReference>
<dbReference type="GO" id="GO:0005912">
    <property type="term" value="C:adherens junction"/>
    <property type="evidence" value="ECO:0007669"/>
    <property type="project" value="TreeGrafter"/>
</dbReference>
<dbReference type="PANTHER" id="PTHR23277">
    <property type="entry name" value="NECTIN-RELATED"/>
    <property type="match status" value="1"/>
</dbReference>
<evidence type="ECO:0000256" key="10">
    <source>
        <dbReference type="ARBA" id="ARBA00023180"/>
    </source>
</evidence>
<gene>
    <name evidence="13" type="ORF">GDO78_019375</name>
</gene>
<keyword evidence="14" id="KW-1185">Reference proteome</keyword>
<dbReference type="Pfam" id="PF08205">
    <property type="entry name" value="C2-set_2"/>
    <property type="match status" value="1"/>
</dbReference>
<comment type="caution">
    <text evidence="13">The sequence shown here is derived from an EMBL/GenBank/DDBJ whole genome shotgun (WGS) entry which is preliminary data.</text>
</comment>